<dbReference type="EC" id="1.3.1.76" evidence="2"/>
<keyword evidence="4" id="KW-0520">NAD</keyword>
<dbReference type="Gene3D" id="3.40.50.720">
    <property type="entry name" value="NAD(P)-binding Rossmann-like Domain"/>
    <property type="match status" value="1"/>
</dbReference>
<dbReference type="NCBIfam" id="NF004045">
    <property type="entry name" value="PRK05562.1"/>
    <property type="match status" value="1"/>
</dbReference>
<keyword evidence="7" id="KW-1185">Reference proteome</keyword>
<dbReference type="GO" id="GO:0043115">
    <property type="term" value="F:precorrin-2 dehydrogenase activity"/>
    <property type="evidence" value="ECO:0007669"/>
    <property type="project" value="UniProtKB-EC"/>
</dbReference>
<protein>
    <recommendedName>
        <fullName evidence="2">precorrin-2 dehydrogenase</fullName>
        <ecNumber evidence="2">1.3.1.76</ecNumber>
    </recommendedName>
</protein>
<dbReference type="Pfam" id="PF13241">
    <property type="entry name" value="NAD_binding_7"/>
    <property type="match status" value="1"/>
</dbReference>
<evidence type="ECO:0000256" key="4">
    <source>
        <dbReference type="ARBA" id="ARBA00023027"/>
    </source>
</evidence>
<dbReference type="PIR" id="F96911">
    <property type="entry name" value="F96911"/>
</dbReference>
<dbReference type="PANTHER" id="PTHR35330:SF1">
    <property type="entry name" value="SIROHEME BIOSYNTHESIS PROTEIN MET8"/>
    <property type="match status" value="1"/>
</dbReference>
<evidence type="ECO:0000313" key="6">
    <source>
        <dbReference type="EMBL" id="AAK78081.1"/>
    </source>
</evidence>
<dbReference type="AlphaFoldDB" id="Q97MU5"/>
<reference evidence="6 7" key="1">
    <citation type="journal article" date="2001" name="J. Bacteriol.">
        <title>Genome sequence and comparative analysis of the solvent-producing bacterium Clostridium acetobutylicum.</title>
        <authorList>
            <person name="Nolling J."/>
            <person name="Breton G."/>
            <person name="Omelchenko M.V."/>
            <person name="Makarova K.S."/>
            <person name="Zeng Q."/>
            <person name="Gibson R."/>
            <person name="Lee H.M."/>
            <person name="Dubois J."/>
            <person name="Qiu D."/>
            <person name="Hitti J."/>
            <person name="Wolf Y.I."/>
            <person name="Tatusov R.L."/>
            <person name="Sabathe F."/>
            <person name="Doucette-Stamm L."/>
            <person name="Soucaille P."/>
            <person name="Daly M.J."/>
            <person name="Bennett G.N."/>
            <person name="Koonin E.V."/>
            <person name="Smith D.R."/>
        </authorList>
    </citation>
    <scope>NUCLEOTIDE SEQUENCE [LARGE SCALE GENOMIC DNA]</scope>
    <source>
        <strain evidence="7">ATCC 824 / DSM 792 / JCM 1419 / LMG 5710 / VKM B-1787</strain>
    </source>
</reference>
<sequence length="215" mass="25345">MPKDIKKDISEVENLFIALVSPKLKILVIGGGNAALIKVRNFIKMGCLITIVSKEFKEEFNMLSGFPNIKLIKGEYLRDYLKHYHIIIIATNNFKLNDKIRQDCDYINKMYMDCGEPEKGLYIVPYQNDSKMFSLSIKSRYKSPKTSKYVLDKAMTFIKRYEDFSEYTANIRNKIKGSRKKEIMNFVCSDDFYFFYKKRKADIVLQMFYRELNGE</sequence>
<dbReference type="KEGG" id="cac:CA_C0096"/>
<dbReference type="STRING" id="272562.CA_C0096"/>
<dbReference type="Proteomes" id="UP000000814">
    <property type="component" value="Chromosome"/>
</dbReference>
<comment type="pathway">
    <text evidence="1">Porphyrin-containing compound metabolism; siroheme biosynthesis; sirohydrochlorin from precorrin-2: step 1/1.</text>
</comment>
<dbReference type="GO" id="GO:0004325">
    <property type="term" value="F:ferrochelatase activity"/>
    <property type="evidence" value="ECO:0007669"/>
    <property type="project" value="InterPro"/>
</dbReference>
<dbReference type="PANTHER" id="PTHR35330">
    <property type="entry name" value="SIROHEME BIOSYNTHESIS PROTEIN MET8"/>
    <property type="match status" value="1"/>
</dbReference>
<dbReference type="EMBL" id="AE001437">
    <property type="protein sequence ID" value="AAK78081.1"/>
    <property type="molecule type" value="Genomic_DNA"/>
</dbReference>
<name>Q97MU5_CLOAB</name>
<dbReference type="UniPathway" id="UPA00262">
    <property type="reaction ID" value="UER00222"/>
</dbReference>
<dbReference type="PATRIC" id="fig|272562.8.peg.279"/>
<dbReference type="OrthoDB" id="1715866at2"/>
<keyword evidence="5" id="KW-0627">Porphyrin biosynthesis</keyword>
<dbReference type="GO" id="GO:0019354">
    <property type="term" value="P:siroheme biosynthetic process"/>
    <property type="evidence" value="ECO:0007669"/>
    <property type="project" value="UniProtKB-UniPathway"/>
</dbReference>
<dbReference type="HOGENOM" id="CLU_011276_8_4_9"/>
<dbReference type="RefSeq" id="WP_010963423.1">
    <property type="nucleotide sequence ID" value="NC_003030.1"/>
</dbReference>
<evidence type="ECO:0000256" key="2">
    <source>
        <dbReference type="ARBA" id="ARBA00012400"/>
    </source>
</evidence>
<dbReference type="InterPro" id="IPR028161">
    <property type="entry name" value="Met8-like"/>
</dbReference>
<dbReference type="GeneID" id="44996578"/>
<gene>
    <name evidence="6" type="primary">hemW</name>
    <name evidence="6" type="ordered locus">CA_C0096</name>
</gene>
<evidence type="ECO:0000313" key="7">
    <source>
        <dbReference type="Proteomes" id="UP000000814"/>
    </source>
</evidence>
<dbReference type="InterPro" id="IPR036291">
    <property type="entry name" value="NAD(P)-bd_dom_sf"/>
</dbReference>
<dbReference type="SUPFAM" id="SSF51735">
    <property type="entry name" value="NAD(P)-binding Rossmann-fold domains"/>
    <property type="match status" value="1"/>
</dbReference>
<evidence type="ECO:0000256" key="5">
    <source>
        <dbReference type="ARBA" id="ARBA00023244"/>
    </source>
</evidence>
<accession>Q97MU5</accession>
<evidence type="ECO:0000256" key="3">
    <source>
        <dbReference type="ARBA" id="ARBA00023002"/>
    </source>
</evidence>
<evidence type="ECO:0000256" key="1">
    <source>
        <dbReference type="ARBA" id="ARBA00005010"/>
    </source>
</evidence>
<proteinExistence type="predicted"/>
<organism evidence="6 7">
    <name type="scientific">Clostridium acetobutylicum (strain ATCC 824 / DSM 792 / JCM 1419 / IAM 19013 / LMG 5710 / NBRC 13948 / NRRL B-527 / VKM B-1787 / 2291 / W)</name>
    <dbReference type="NCBI Taxonomy" id="272562"/>
    <lineage>
        <taxon>Bacteria</taxon>
        <taxon>Bacillati</taxon>
        <taxon>Bacillota</taxon>
        <taxon>Clostridia</taxon>
        <taxon>Eubacteriales</taxon>
        <taxon>Clostridiaceae</taxon>
        <taxon>Clostridium</taxon>
    </lineage>
</organism>
<dbReference type="eggNOG" id="COG1648">
    <property type="taxonomic scope" value="Bacteria"/>
</dbReference>
<keyword evidence="3" id="KW-0560">Oxidoreductase</keyword>